<comment type="subcellular location">
    <subcellularLocation>
        <location evidence="1">Nucleus</location>
    </subcellularLocation>
</comment>
<dbReference type="EMBL" id="KZ772698">
    <property type="protein sequence ID" value="PTQ43190.1"/>
    <property type="molecule type" value="Genomic_DNA"/>
</dbReference>
<dbReference type="OMA" id="NWEMSKR"/>
<feature type="region of interest" description="Disordered" evidence="4">
    <location>
        <begin position="1"/>
        <end position="33"/>
    </location>
</feature>
<name>A0A2R6XAP4_MARPO</name>
<accession>A0A2R6XAP4</accession>
<evidence type="ECO:0000313" key="7">
    <source>
        <dbReference type="Proteomes" id="UP000244005"/>
    </source>
</evidence>
<dbReference type="OrthoDB" id="75807at2759"/>
<keyword evidence="3" id="KW-0175">Coiled coil</keyword>
<dbReference type="Pfam" id="PF10187">
    <property type="entry name" value="FAM192A_Fyv6_N"/>
    <property type="match status" value="1"/>
</dbReference>
<dbReference type="InterPro" id="IPR019331">
    <property type="entry name" value="FAM192A/Fyv6_N"/>
</dbReference>
<dbReference type="Gramene" id="Mp2g13050.2">
    <property type="protein sequence ID" value="Mp2g13050.2.cds"/>
    <property type="gene ID" value="Mp2g13050"/>
</dbReference>
<dbReference type="Proteomes" id="UP000244005">
    <property type="component" value="Unassembled WGS sequence"/>
</dbReference>
<evidence type="ECO:0000256" key="3">
    <source>
        <dbReference type="SAM" id="Coils"/>
    </source>
</evidence>
<evidence type="ECO:0000256" key="4">
    <source>
        <dbReference type="SAM" id="MobiDB-lite"/>
    </source>
</evidence>
<dbReference type="PANTHER" id="PTHR13495">
    <property type="entry name" value="NEFA-INTERACTING NUCLEAR PROTEIN NIP30"/>
    <property type="match status" value="1"/>
</dbReference>
<sequence length="206" mass="23680">MVEPKLRLMNFVPESQGEEIPDSGGTRTGAGFDNRPLFEILKDNKEKKDAEFHERFKHRPPKALDDDETEFLENVEMMKREQERQQVEEEKLQLINFQTEILNRTISAEEPKTINAIQQEEVPARNKRPLQARVLPVAVKIKPIPKRTKTEGFACKEINLEKFEVDQSPVQKENKNKDPSRKEDLSVNLLPGGLLGLVSYGESDDD</sequence>
<dbReference type="PANTHER" id="PTHR13495:SF0">
    <property type="entry name" value="PSME3-INTERACTING PROTEIN"/>
    <property type="match status" value="1"/>
</dbReference>
<feature type="domain" description="FAM192A/Fyv6 N-terminal" evidence="5">
    <location>
        <begin position="30"/>
        <end position="97"/>
    </location>
</feature>
<protein>
    <recommendedName>
        <fullName evidence="5">FAM192A/Fyv6 N-terminal domain-containing protein</fullName>
    </recommendedName>
</protein>
<evidence type="ECO:0000313" key="6">
    <source>
        <dbReference type="EMBL" id="PTQ43190.1"/>
    </source>
</evidence>
<feature type="region of interest" description="Disordered" evidence="4">
    <location>
        <begin position="166"/>
        <end position="187"/>
    </location>
</feature>
<evidence type="ECO:0000259" key="5">
    <source>
        <dbReference type="Pfam" id="PF10187"/>
    </source>
</evidence>
<keyword evidence="7" id="KW-1185">Reference proteome</keyword>
<keyword evidence="2" id="KW-0539">Nucleus</keyword>
<proteinExistence type="predicted"/>
<dbReference type="InterPro" id="IPR039845">
    <property type="entry name" value="FAM192A"/>
</dbReference>
<dbReference type="AlphaFoldDB" id="A0A2R6XAP4"/>
<evidence type="ECO:0000256" key="1">
    <source>
        <dbReference type="ARBA" id="ARBA00004123"/>
    </source>
</evidence>
<organism evidence="6 7">
    <name type="scientific">Marchantia polymorpha</name>
    <name type="common">Common liverwort</name>
    <name type="synonym">Marchantia aquatica</name>
    <dbReference type="NCBI Taxonomy" id="3197"/>
    <lineage>
        <taxon>Eukaryota</taxon>
        <taxon>Viridiplantae</taxon>
        <taxon>Streptophyta</taxon>
        <taxon>Embryophyta</taxon>
        <taxon>Marchantiophyta</taxon>
        <taxon>Marchantiopsida</taxon>
        <taxon>Marchantiidae</taxon>
        <taxon>Marchantiales</taxon>
        <taxon>Marchantiaceae</taxon>
        <taxon>Marchantia</taxon>
    </lineage>
</organism>
<reference evidence="7" key="1">
    <citation type="journal article" date="2017" name="Cell">
        <title>Insights into land plant evolution garnered from the Marchantia polymorpha genome.</title>
        <authorList>
            <person name="Bowman J.L."/>
            <person name="Kohchi T."/>
            <person name="Yamato K.T."/>
            <person name="Jenkins J."/>
            <person name="Shu S."/>
            <person name="Ishizaki K."/>
            <person name="Yamaoka S."/>
            <person name="Nishihama R."/>
            <person name="Nakamura Y."/>
            <person name="Berger F."/>
            <person name="Adam C."/>
            <person name="Aki S.S."/>
            <person name="Althoff F."/>
            <person name="Araki T."/>
            <person name="Arteaga-Vazquez M.A."/>
            <person name="Balasubrmanian S."/>
            <person name="Barry K."/>
            <person name="Bauer D."/>
            <person name="Boehm C.R."/>
            <person name="Briginshaw L."/>
            <person name="Caballero-Perez J."/>
            <person name="Catarino B."/>
            <person name="Chen F."/>
            <person name="Chiyoda S."/>
            <person name="Chovatia M."/>
            <person name="Davies K.M."/>
            <person name="Delmans M."/>
            <person name="Demura T."/>
            <person name="Dierschke T."/>
            <person name="Dolan L."/>
            <person name="Dorantes-Acosta A.E."/>
            <person name="Eklund D.M."/>
            <person name="Florent S.N."/>
            <person name="Flores-Sandoval E."/>
            <person name="Fujiyama A."/>
            <person name="Fukuzawa H."/>
            <person name="Galik B."/>
            <person name="Grimanelli D."/>
            <person name="Grimwood J."/>
            <person name="Grossniklaus U."/>
            <person name="Hamada T."/>
            <person name="Haseloff J."/>
            <person name="Hetherington A.J."/>
            <person name="Higo A."/>
            <person name="Hirakawa Y."/>
            <person name="Hundley H.N."/>
            <person name="Ikeda Y."/>
            <person name="Inoue K."/>
            <person name="Inoue S.I."/>
            <person name="Ishida S."/>
            <person name="Jia Q."/>
            <person name="Kakita M."/>
            <person name="Kanazawa T."/>
            <person name="Kawai Y."/>
            <person name="Kawashima T."/>
            <person name="Kennedy M."/>
            <person name="Kinose K."/>
            <person name="Kinoshita T."/>
            <person name="Kohara Y."/>
            <person name="Koide E."/>
            <person name="Komatsu K."/>
            <person name="Kopischke S."/>
            <person name="Kubo M."/>
            <person name="Kyozuka J."/>
            <person name="Lagercrantz U."/>
            <person name="Lin S.S."/>
            <person name="Lindquist E."/>
            <person name="Lipzen A.M."/>
            <person name="Lu C.W."/>
            <person name="De Luna E."/>
            <person name="Martienssen R.A."/>
            <person name="Minamino N."/>
            <person name="Mizutani M."/>
            <person name="Mizutani M."/>
            <person name="Mochizuki N."/>
            <person name="Monte I."/>
            <person name="Mosher R."/>
            <person name="Nagasaki H."/>
            <person name="Nakagami H."/>
            <person name="Naramoto S."/>
            <person name="Nishitani K."/>
            <person name="Ohtani M."/>
            <person name="Okamoto T."/>
            <person name="Okumura M."/>
            <person name="Phillips J."/>
            <person name="Pollak B."/>
            <person name="Reinders A."/>
            <person name="Rovekamp M."/>
            <person name="Sano R."/>
            <person name="Sawa S."/>
            <person name="Schmid M.W."/>
            <person name="Shirakawa M."/>
            <person name="Solano R."/>
            <person name="Spunde A."/>
            <person name="Suetsugu N."/>
            <person name="Sugano S."/>
            <person name="Sugiyama A."/>
            <person name="Sun R."/>
            <person name="Suzuki Y."/>
            <person name="Takenaka M."/>
            <person name="Takezawa D."/>
            <person name="Tomogane H."/>
            <person name="Tsuzuki M."/>
            <person name="Ueda T."/>
            <person name="Umeda M."/>
            <person name="Ward J.M."/>
            <person name="Watanabe Y."/>
            <person name="Yazaki K."/>
            <person name="Yokoyama R."/>
            <person name="Yoshitake Y."/>
            <person name="Yotsui I."/>
            <person name="Zachgo S."/>
            <person name="Schmutz J."/>
        </authorList>
    </citation>
    <scope>NUCLEOTIDE SEQUENCE [LARGE SCALE GENOMIC DNA]</scope>
    <source>
        <strain evidence="7">Tak-1</strain>
    </source>
</reference>
<feature type="compositionally biased region" description="Basic and acidic residues" evidence="4">
    <location>
        <begin position="172"/>
        <end position="185"/>
    </location>
</feature>
<evidence type="ECO:0000256" key="2">
    <source>
        <dbReference type="ARBA" id="ARBA00023242"/>
    </source>
</evidence>
<gene>
    <name evidence="6" type="ORF">MARPO_0026s0067</name>
</gene>
<dbReference type="GO" id="GO:0005634">
    <property type="term" value="C:nucleus"/>
    <property type="evidence" value="ECO:0007669"/>
    <property type="project" value="UniProtKB-SubCell"/>
</dbReference>
<feature type="coiled-coil region" evidence="3">
    <location>
        <begin position="72"/>
        <end position="100"/>
    </location>
</feature>